<protein>
    <submittedName>
        <fullName evidence="1">Uncharacterized protein</fullName>
    </submittedName>
</protein>
<name>A0A2N5ER06_9GAMM</name>
<keyword evidence="2" id="KW-1185">Reference proteome</keyword>
<dbReference type="Proteomes" id="UP000234626">
    <property type="component" value="Unassembled WGS sequence"/>
</dbReference>
<sequence length="59" mass="6962">MECVRNGNAGITDERKNTQMWAWKKRGVPMPFCASLPTQWFDKAAKHMLSMMNYFYDNN</sequence>
<dbReference type="EMBL" id="PJZK01000003">
    <property type="protein sequence ID" value="PLR52151.1"/>
    <property type="molecule type" value="Genomic_DNA"/>
</dbReference>
<comment type="caution">
    <text evidence="1">The sequence shown here is derived from an EMBL/GenBank/DDBJ whole genome shotgun (WGS) entry which is preliminary data.</text>
</comment>
<accession>A0A2N5ER06</accession>
<gene>
    <name evidence="1" type="ORF">CYR34_04720</name>
</gene>
<evidence type="ECO:0000313" key="1">
    <source>
        <dbReference type="EMBL" id="PLR52151.1"/>
    </source>
</evidence>
<reference evidence="1 2" key="1">
    <citation type="submission" date="2017-12" db="EMBL/GenBank/DDBJ databases">
        <title>Characterization of six clinical isolates of Enterochimera gen. nov., a novel genus of the Yersiniaciae family and the three species Enterochimera arupensis sp. nov., Enterochimera coloradensis sp. nov, and Enterochimera californica sp. nov.</title>
        <authorList>
            <person name="Rossi A."/>
            <person name="Fisher M."/>
        </authorList>
    </citation>
    <scope>NUCLEOTIDE SEQUENCE [LARGE SCALE GENOMIC DNA]</scope>
    <source>
        <strain evidence="1 2">2016Iso1</strain>
    </source>
</reference>
<evidence type="ECO:0000313" key="2">
    <source>
        <dbReference type="Proteomes" id="UP000234626"/>
    </source>
</evidence>
<dbReference type="AlphaFoldDB" id="A0A2N5ER06"/>
<proteinExistence type="predicted"/>
<organism evidence="1 2">
    <name type="scientific">Chimaeribacter arupi</name>
    <dbReference type="NCBI Taxonomy" id="2060066"/>
    <lineage>
        <taxon>Bacteria</taxon>
        <taxon>Pseudomonadati</taxon>
        <taxon>Pseudomonadota</taxon>
        <taxon>Gammaproteobacteria</taxon>
        <taxon>Enterobacterales</taxon>
        <taxon>Yersiniaceae</taxon>
        <taxon>Chimaeribacter</taxon>
    </lineage>
</organism>